<accession>A0A1A9W497</accession>
<dbReference type="EnsemblMetazoa" id="GBRI005767-RA">
    <property type="protein sequence ID" value="GBRI005767-PA"/>
    <property type="gene ID" value="GBRI005767"/>
</dbReference>
<dbReference type="AlphaFoldDB" id="A0A1A9W497"/>
<protein>
    <submittedName>
        <fullName evidence="1">Uncharacterized protein</fullName>
    </submittedName>
</protein>
<organism evidence="1 2">
    <name type="scientific">Glossina brevipalpis</name>
    <dbReference type="NCBI Taxonomy" id="37001"/>
    <lineage>
        <taxon>Eukaryota</taxon>
        <taxon>Metazoa</taxon>
        <taxon>Ecdysozoa</taxon>
        <taxon>Arthropoda</taxon>
        <taxon>Hexapoda</taxon>
        <taxon>Insecta</taxon>
        <taxon>Pterygota</taxon>
        <taxon>Neoptera</taxon>
        <taxon>Endopterygota</taxon>
        <taxon>Diptera</taxon>
        <taxon>Brachycera</taxon>
        <taxon>Muscomorpha</taxon>
        <taxon>Hippoboscoidea</taxon>
        <taxon>Glossinidae</taxon>
        <taxon>Glossina</taxon>
    </lineage>
</organism>
<evidence type="ECO:0000313" key="2">
    <source>
        <dbReference type="Proteomes" id="UP000091820"/>
    </source>
</evidence>
<name>A0A1A9W497_9MUSC</name>
<reference evidence="1" key="2">
    <citation type="submission" date="2020-05" db="UniProtKB">
        <authorList>
            <consortium name="EnsemblMetazoa"/>
        </authorList>
    </citation>
    <scope>IDENTIFICATION</scope>
    <source>
        <strain evidence="1">IAEA</strain>
    </source>
</reference>
<dbReference type="VEuPathDB" id="VectorBase:GBRI005767"/>
<sequence>MPKLTCKRLTETSPPFTAVPLFICFDAGAPVERRVSHSDHSQLHFSQLSEKYLFNFHFKNKI</sequence>
<proteinExistence type="predicted"/>
<reference evidence="2" key="1">
    <citation type="submission" date="2014-03" db="EMBL/GenBank/DDBJ databases">
        <authorList>
            <person name="Aksoy S."/>
            <person name="Warren W."/>
            <person name="Wilson R.K."/>
        </authorList>
    </citation>
    <scope>NUCLEOTIDE SEQUENCE [LARGE SCALE GENOMIC DNA]</scope>
    <source>
        <strain evidence="2">IAEA</strain>
    </source>
</reference>
<evidence type="ECO:0000313" key="1">
    <source>
        <dbReference type="EnsemblMetazoa" id="GBRI005767-PA"/>
    </source>
</evidence>
<dbReference type="Proteomes" id="UP000091820">
    <property type="component" value="Unassembled WGS sequence"/>
</dbReference>
<keyword evidence="2" id="KW-1185">Reference proteome</keyword>